<evidence type="ECO:0000313" key="3">
    <source>
        <dbReference type="Proteomes" id="UP001287356"/>
    </source>
</evidence>
<feature type="compositionally biased region" description="Basic and acidic residues" evidence="1">
    <location>
        <begin position="1"/>
        <end position="34"/>
    </location>
</feature>
<keyword evidence="3" id="KW-1185">Reference proteome</keyword>
<organism evidence="2 3">
    <name type="scientific">Lasiosphaeria ovina</name>
    <dbReference type="NCBI Taxonomy" id="92902"/>
    <lineage>
        <taxon>Eukaryota</taxon>
        <taxon>Fungi</taxon>
        <taxon>Dikarya</taxon>
        <taxon>Ascomycota</taxon>
        <taxon>Pezizomycotina</taxon>
        <taxon>Sordariomycetes</taxon>
        <taxon>Sordariomycetidae</taxon>
        <taxon>Sordariales</taxon>
        <taxon>Lasiosphaeriaceae</taxon>
        <taxon>Lasiosphaeria</taxon>
    </lineage>
</organism>
<reference evidence="2" key="1">
    <citation type="journal article" date="2023" name="Mol. Phylogenet. Evol.">
        <title>Genome-scale phylogeny and comparative genomics of the fungal order Sordariales.</title>
        <authorList>
            <person name="Hensen N."/>
            <person name="Bonometti L."/>
            <person name="Westerberg I."/>
            <person name="Brannstrom I.O."/>
            <person name="Guillou S."/>
            <person name="Cros-Aarteil S."/>
            <person name="Calhoun S."/>
            <person name="Haridas S."/>
            <person name="Kuo A."/>
            <person name="Mondo S."/>
            <person name="Pangilinan J."/>
            <person name="Riley R."/>
            <person name="LaButti K."/>
            <person name="Andreopoulos B."/>
            <person name="Lipzen A."/>
            <person name="Chen C."/>
            <person name="Yan M."/>
            <person name="Daum C."/>
            <person name="Ng V."/>
            <person name="Clum A."/>
            <person name="Steindorff A."/>
            <person name="Ohm R.A."/>
            <person name="Martin F."/>
            <person name="Silar P."/>
            <person name="Natvig D.O."/>
            <person name="Lalanne C."/>
            <person name="Gautier V."/>
            <person name="Ament-Velasquez S.L."/>
            <person name="Kruys A."/>
            <person name="Hutchinson M.I."/>
            <person name="Powell A.J."/>
            <person name="Barry K."/>
            <person name="Miller A.N."/>
            <person name="Grigoriev I.V."/>
            <person name="Debuchy R."/>
            <person name="Gladieux P."/>
            <person name="Hiltunen Thoren M."/>
            <person name="Johannesson H."/>
        </authorList>
    </citation>
    <scope>NUCLEOTIDE SEQUENCE</scope>
    <source>
        <strain evidence="2">CBS 958.72</strain>
    </source>
</reference>
<comment type="caution">
    <text evidence="2">The sequence shown here is derived from an EMBL/GenBank/DDBJ whole genome shotgun (WGS) entry which is preliminary data.</text>
</comment>
<name>A0AAE0MXG9_9PEZI</name>
<evidence type="ECO:0000313" key="2">
    <source>
        <dbReference type="EMBL" id="KAK3358438.1"/>
    </source>
</evidence>
<dbReference type="Proteomes" id="UP001287356">
    <property type="component" value="Unassembled WGS sequence"/>
</dbReference>
<dbReference type="AlphaFoldDB" id="A0AAE0MXG9"/>
<protein>
    <submittedName>
        <fullName evidence="2">Uncharacterized protein</fullName>
    </submittedName>
</protein>
<gene>
    <name evidence="2" type="ORF">B0T24DRAFT_540608</name>
</gene>
<sequence length="115" mass="12661">MSSYKDEVQSRRTPREGVQEDNGKSGGERNEPRPGDYTQFERLPPGGPLNRWSQVITRGHDFPGAQVSLFSLPPTSVLLLGTSRLREMRATPQLLDPAIGMRAARVGDALRGYPG</sequence>
<reference evidence="2" key="2">
    <citation type="submission" date="2023-06" db="EMBL/GenBank/DDBJ databases">
        <authorList>
            <consortium name="Lawrence Berkeley National Laboratory"/>
            <person name="Haridas S."/>
            <person name="Hensen N."/>
            <person name="Bonometti L."/>
            <person name="Westerberg I."/>
            <person name="Brannstrom I.O."/>
            <person name="Guillou S."/>
            <person name="Cros-Aarteil S."/>
            <person name="Calhoun S."/>
            <person name="Kuo A."/>
            <person name="Mondo S."/>
            <person name="Pangilinan J."/>
            <person name="Riley R."/>
            <person name="Labutti K."/>
            <person name="Andreopoulos B."/>
            <person name="Lipzen A."/>
            <person name="Chen C."/>
            <person name="Yanf M."/>
            <person name="Daum C."/>
            <person name="Ng V."/>
            <person name="Clum A."/>
            <person name="Steindorff A."/>
            <person name="Ohm R."/>
            <person name="Martin F."/>
            <person name="Silar P."/>
            <person name="Natvig D."/>
            <person name="Lalanne C."/>
            <person name="Gautier V."/>
            <person name="Ament-Velasquez S.L."/>
            <person name="Kruys A."/>
            <person name="Hutchinson M.I."/>
            <person name="Powell A.J."/>
            <person name="Barry K."/>
            <person name="Miller A.N."/>
            <person name="Grigoriev I.V."/>
            <person name="Debuchy R."/>
            <person name="Gladieux P."/>
            <person name="Thoren M.H."/>
            <person name="Johannesson H."/>
        </authorList>
    </citation>
    <scope>NUCLEOTIDE SEQUENCE</scope>
    <source>
        <strain evidence="2">CBS 958.72</strain>
    </source>
</reference>
<dbReference type="EMBL" id="JAULSN010000016">
    <property type="protein sequence ID" value="KAK3358438.1"/>
    <property type="molecule type" value="Genomic_DNA"/>
</dbReference>
<accession>A0AAE0MXG9</accession>
<evidence type="ECO:0000256" key="1">
    <source>
        <dbReference type="SAM" id="MobiDB-lite"/>
    </source>
</evidence>
<proteinExistence type="predicted"/>
<feature type="region of interest" description="Disordered" evidence="1">
    <location>
        <begin position="1"/>
        <end position="52"/>
    </location>
</feature>